<protein>
    <recommendedName>
        <fullName evidence="1">Filamentation induced by cAMP protein Fic-like C-terminal domain-containing protein</fullName>
    </recommendedName>
</protein>
<dbReference type="Proteomes" id="UP000004162">
    <property type="component" value="Unassembled WGS sequence"/>
</dbReference>
<dbReference type="InterPro" id="IPR036388">
    <property type="entry name" value="WH-like_DNA-bd_sf"/>
</dbReference>
<evidence type="ECO:0000259" key="1">
    <source>
        <dbReference type="Pfam" id="PF21247"/>
    </source>
</evidence>
<dbReference type="Gene3D" id="1.10.10.10">
    <property type="entry name" value="Winged helix-like DNA-binding domain superfamily/Winged helix DNA-binding domain"/>
    <property type="match status" value="1"/>
</dbReference>
<dbReference type="EMBL" id="AASE01000014">
    <property type="protein sequence ID" value="EAT58713.1"/>
    <property type="molecule type" value="Genomic_DNA"/>
</dbReference>
<organism evidence="2 3">
    <name type="scientific">Chlorobium ferrooxidans DSM 13031</name>
    <dbReference type="NCBI Taxonomy" id="377431"/>
    <lineage>
        <taxon>Bacteria</taxon>
        <taxon>Pseudomonadati</taxon>
        <taxon>Chlorobiota</taxon>
        <taxon>Chlorobiia</taxon>
        <taxon>Chlorobiales</taxon>
        <taxon>Chlorobiaceae</taxon>
        <taxon>Chlorobium/Pelodictyon group</taxon>
        <taxon>Chlorobium</taxon>
    </lineage>
</organism>
<accession>Q0YQV6</accession>
<reference evidence="2 3" key="1">
    <citation type="submission" date="2006-07" db="EMBL/GenBank/DDBJ databases">
        <title>Annotation of the draft genome assembly of Chlorobium ferroxidans DSM 13031.</title>
        <authorList>
            <consortium name="US DOE Joint Genome Institute (JGI-ORNL)"/>
            <person name="Larimer F."/>
            <person name="Land M."/>
            <person name="Hauser L."/>
        </authorList>
    </citation>
    <scope>NUCLEOTIDE SEQUENCE [LARGE SCALE GENOMIC DNA]</scope>
    <source>
        <strain evidence="2 3">DSM 13031</strain>
    </source>
</reference>
<sequence>MKIIGVKDRMYFMRSYLKPAIAAGFIEMTFPERPRSKNQRYRLTERGFDLLKTMKESK</sequence>
<reference evidence="2 3" key="2">
    <citation type="submission" date="2006-07" db="EMBL/GenBank/DDBJ databases">
        <title>Sequencing of the draft genome and assembly of Chlorobium ferroxidans DSM 13031.</title>
        <authorList>
            <consortium name="US DOE Joint Genome Institute (JGI-PGF)"/>
            <person name="Copeland A."/>
            <person name="Lucas S."/>
            <person name="Lapidus A."/>
            <person name="Barry K."/>
            <person name="Glavina del Rio T."/>
            <person name="Dalin E."/>
            <person name="Tice H."/>
            <person name="Bruce D."/>
            <person name="Pitluck S."/>
            <person name="Richardson P."/>
        </authorList>
    </citation>
    <scope>NUCLEOTIDE SEQUENCE [LARGE SCALE GENOMIC DNA]</scope>
    <source>
        <strain evidence="2 3">DSM 13031</strain>
    </source>
</reference>
<dbReference type="InterPro" id="IPR049514">
    <property type="entry name" value="Fic-like_C"/>
</dbReference>
<name>Q0YQV6_9CHLB</name>
<dbReference type="OrthoDB" id="9807907at2"/>
<keyword evidence="3" id="KW-1185">Reference proteome</keyword>
<dbReference type="Pfam" id="PF21247">
    <property type="entry name" value="Fic-like_C"/>
    <property type="match status" value="1"/>
</dbReference>
<evidence type="ECO:0000313" key="2">
    <source>
        <dbReference type="EMBL" id="EAT58713.1"/>
    </source>
</evidence>
<proteinExistence type="predicted"/>
<dbReference type="AlphaFoldDB" id="Q0YQV6"/>
<feature type="domain" description="Filamentation induced by cAMP protein Fic-like C-terminal" evidence="1">
    <location>
        <begin position="1"/>
        <end position="44"/>
    </location>
</feature>
<evidence type="ECO:0000313" key="3">
    <source>
        <dbReference type="Proteomes" id="UP000004162"/>
    </source>
</evidence>
<gene>
    <name evidence="2" type="ORF">CferDRAFT_0757</name>
</gene>
<comment type="caution">
    <text evidence="2">The sequence shown here is derived from an EMBL/GenBank/DDBJ whole genome shotgun (WGS) entry which is preliminary data.</text>
</comment>